<organism evidence="1 2">
    <name type="scientific">Genlisea aurea</name>
    <dbReference type="NCBI Taxonomy" id="192259"/>
    <lineage>
        <taxon>Eukaryota</taxon>
        <taxon>Viridiplantae</taxon>
        <taxon>Streptophyta</taxon>
        <taxon>Embryophyta</taxon>
        <taxon>Tracheophyta</taxon>
        <taxon>Spermatophyta</taxon>
        <taxon>Magnoliopsida</taxon>
        <taxon>eudicotyledons</taxon>
        <taxon>Gunneridae</taxon>
        <taxon>Pentapetalae</taxon>
        <taxon>asterids</taxon>
        <taxon>lamiids</taxon>
        <taxon>Lamiales</taxon>
        <taxon>Lentibulariaceae</taxon>
        <taxon>Genlisea</taxon>
    </lineage>
</organism>
<evidence type="ECO:0000313" key="2">
    <source>
        <dbReference type="Proteomes" id="UP000015453"/>
    </source>
</evidence>
<name>S8C6C7_9LAMI</name>
<dbReference type="Proteomes" id="UP000015453">
    <property type="component" value="Unassembled WGS sequence"/>
</dbReference>
<comment type="caution">
    <text evidence="1">The sequence shown here is derived from an EMBL/GenBank/DDBJ whole genome shotgun (WGS) entry which is preliminary data.</text>
</comment>
<keyword evidence="2" id="KW-1185">Reference proteome</keyword>
<dbReference type="AlphaFoldDB" id="S8C6C7"/>
<dbReference type="EMBL" id="AUSU01007949">
    <property type="protein sequence ID" value="EPS59951.1"/>
    <property type="molecule type" value="Genomic_DNA"/>
</dbReference>
<sequence length="69" mass="7719">MASLFMIYYRIRARARGGGGKLRQYKWQQPFERMAPSAARTNDPTLGGYYGDFAFLTVAEFSSTGTRGA</sequence>
<evidence type="ECO:0000313" key="1">
    <source>
        <dbReference type="EMBL" id="EPS59951.1"/>
    </source>
</evidence>
<reference evidence="1 2" key="1">
    <citation type="journal article" date="2013" name="BMC Genomics">
        <title>The miniature genome of a carnivorous plant Genlisea aurea contains a low number of genes and short non-coding sequences.</title>
        <authorList>
            <person name="Leushkin E.V."/>
            <person name="Sutormin R.A."/>
            <person name="Nabieva E.R."/>
            <person name="Penin A.A."/>
            <person name="Kondrashov A.S."/>
            <person name="Logacheva M.D."/>
        </authorList>
    </citation>
    <scope>NUCLEOTIDE SEQUENCE [LARGE SCALE GENOMIC DNA]</scope>
</reference>
<proteinExistence type="predicted"/>
<protein>
    <submittedName>
        <fullName evidence="1">Uncharacterized protein</fullName>
    </submittedName>
</protein>
<accession>S8C6C7</accession>
<gene>
    <name evidence="1" type="ORF">M569_14855</name>
</gene>